<accession>A0A4P6V1S8</accession>
<protein>
    <submittedName>
        <fullName evidence="1">Uncharacterized protein</fullName>
    </submittedName>
</protein>
<keyword evidence="2" id="KW-1185">Reference proteome</keyword>
<dbReference type="KEGG" id="rpod:E0E05_08570"/>
<proteinExistence type="predicted"/>
<dbReference type="GeneID" id="90767345"/>
<sequence length="144" mass="15196">MNLLVLVAIVGFGIGLIVLLVHLTGGSRPTPIDDKATVRNRFAEDYPDAGVRHCVLSADGFDALLALEGGDIGLVHAVGSKALTRRYTHAEFAAMIELQDSRSILLRTGEMTLPPFAIRFADAEARAEAMAALGLSVVPVSKAA</sequence>
<evidence type="ECO:0000313" key="1">
    <source>
        <dbReference type="EMBL" id="QBK30644.1"/>
    </source>
</evidence>
<dbReference type="Proteomes" id="UP000293719">
    <property type="component" value="Chromosome"/>
</dbReference>
<dbReference type="EMBL" id="CP036532">
    <property type="protein sequence ID" value="QBK30644.1"/>
    <property type="molecule type" value="Genomic_DNA"/>
</dbReference>
<dbReference type="AlphaFoldDB" id="A0A4P6V1S8"/>
<gene>
    <name evidence="1" type="ORF">E0E05_08570</name>
</gene>
<reference evidence="1 2" key="1">
    <citation type="journal article" date="2017" name="Int. J. Syst. Evol. Microbiol.">
        <title>Roseitalea porphyridii gen. nov., sp. nov., isolated from a red alga, and reclassification of Hoeflea suaedae Chung et al. 2013 as Pseudohoeflea suaedae gen. nov., comb. nov.</title>
        <authorList>
            <person name="Hyeon J.W."/>
            <person name="Jeong S.E."/>
            <person name="Baek K."/>
            <person name="Jeon C.O."/>
        </authorList>
    </citation>
    <scope>NUCLEOTIDE SEQUENCE [LARGE SCALE GENOMIC DNA]</scope>
    <source>
        <strain evidence="1 2">MA7-20</strain>
    </source>
</reference>
<name>A0A4P6V1S8_9HYPH</name>
<organism evidence="1 2">
    <name type="scientific">Roseitalea porphyridii</name>
    <dbReference type="NCBI Taxonomy" id="1852022"/>
    <lineage>
        <taxon>Bacteria</taxon>
        <taxon>Pseudomonadati</taxon>
        <taxon>Pseudomonadota</taxon>
        <taxon>Alphaproteobacteria</taxon>
        <taxon>Hyphomicrobiales</taxon>
        <taxon>Ahrensiaceae</taxon>
        <taxon>Roseitalea</taxon>
    </lineage>
</organism>
<dbReference type="RefSeq" id="WP_131616330.1">
    <property type="nucleotide sequence ID" value="NZ_CP036532.1"/>
</dbReference>
<dbReference type="OrthoDB" id="8445114at2"/>
<evidence type="ECO:0000313" key="2">
    <source>
        <dbReference type="Proteomes" id="UP000293719"/>
    </source>
</evidence>